<dbReference type="HOGENOM" id="CLU_074587_1_0_6"/>
<feature type="chain" id="PRO_5004304909" evidence="1">
    <location>
        <begin position="30"/>
        <end position="240"/>
    </location>
</feature>
<keyword evidence="1" id="KW-0732">Signal</keyword>
<accession>Q8EBL1</accession>
<dbReference type="Proteomes" id="UP000008186">
    <property type="component" value="Chromosome"/>
</dbReference>
<reference evidence="2 3" key="2">
    <citation type="journal article" date="2005" name="Proteomics">
        <title>Global detection and characterization of hypothetical proteins in Shewanella oneidensis MR-1 using LC-MS based proteomics.</title>
        <authorList>
            <person name="Elias D.A."/>
            <person name="Monroe M.E."/>
            <person name="Marshall M.J."/>
            <person name="Romine M.F."/>
            <person name="Belieav A.S."/>
            <person name="Fredrickson J.K."/>
            <person name="Anderson G.A."/>
            <person name="Smith R.D."/>
            <person name="Lipton M.S."/>
        </authorList>
    </citation>
    <scope>NUCLEOTIDE SEQUENCE [LARGE SCALE GENOMIC DNA]</scope>
    <source>
        <strain evidence="3">ATCC 700550 / JCM 31522 / CIP 106686 / LMG 19005 / NCIMB 14063 / MR-1</strain>
    </source>
</reference>
<name>Q8EBL1_SHEON</name>
<dbReference type="EMBL" id="AE014299">
    <property type="protein sequence ID" value="AAN56493.2"/>
    <property type="molecule type" value="Genomic_DNA"/>
</dbReference>
<proteinExistence type="predicted"/>
<dbReference type="PATRIC" id="fig|211586.12.peg.3399"/>
<dbReference type="InterPro" id="IPR010239">
    <property type="entry name" value="CHP02001"/>
</dbReference>
<dbReference type="PaxDb" id="211586-SO_3502"/>
<dbReference type="Pfam" id="PF09694">
    <property type="entry name" value="Gcw_chp"/>
    <property type="match status" value="1"/>
</dbReference>
<reference evidence="2 3" key="3">
    <citation type="journal article" date="2008" name="Appl. Environ. Microbiol.">
        <title>Identification of mobile elements and pseudogenes in the Shewanella oneidensis MR-1 genome.</title>
        <authorList>
            <person name="Romine M.F."/>
            <person name="Carlson T.S."/>
            <person name="Norbeck A.D."/>
            <person name="McCue L.A."/>
            <person name="Lipton M.S."/>
        </authorList>
    </citation>
    <scope>NUCLEOTIDE SEQUENCE [LARGE SCALE GENOMIC DNA]</scope>
    <source>
        <strain evidence="3">ATCC 700550 / JCM 31522 / CIP 106686 / LMG 19005 / NCIMB 14063 / MR-1</strain>
    </source>
</reference>
<evidence type="ECO:0000313" key="3">
    <source>
        <dbReference type="Proteomes" id="UP000008186"/>
    </source>
</evidence>
<dbReference type="BioCyc" id="SONE211586:G1GMP-3266-MONOMER"/>
<dbReference type="STRING" id="211586.SO_3502"/>
<dbReference type="eggNOG" id="ENOG502Z9NJ">
    <property type="taxonomic scope" value="Bacteria"/>
</dbReference>
<sequence length="240" mass="26615">MNNNLQKKRLAQLAGLALTTSLFSSIAAAEVSGNISLTNDYRFRGVSQTAGDFAVQGGIDWSFESGFSVGAWASNLDYDTPDYNGPDIEYDFYAAYGGEVHDNLSYDITLYRYNYSGESDLGYFEMTAGVEFSGFRVAYWYTNDFGGSDLDYHYGELNYSYEFIEHWSLNLHYGYSIGDALDDGEDFDSYSDYSVVVSTELLGLGLSLAWLGTDLSSEKKVSDGVFQNDDTVLASVSYAF</sequence>
<dbReference type="AlphaFoldDB" id="Q8EBL1"/>
<reference evidence="2 3" key="1">
    <citation type="journal article" date="2002" name="Nat. Biotechnol.">
        <title>Genome sequence of the dissimilatory metal ion-reducing bacterium Shewanella oneidensis.</title>
        <authorList>
            <person name="Heidelberg J.F."/>
            <person name="Paulsen I.T."/>
            <person name="Nelson K.E."/>
            <person name="Gaidos E.J."/>
            <person name="Nelson W.C."/>
            <person name="Read T.D."/>
            <person name="Eisen J.A."/>
            <person name="Seshadri R."/>
            <person name="Ward N."/>
            <person name="Methe B."/>
            <person name="Clayton R.A."/>
            <person name="Meyer T."/>
            <person name="Tsapin A."/>
            <person name="Scott J."/>
            <person name="Beanan M."/>
            <person name="Brinkac L."/>
            <person name="Daugherty S."/>
            <person name="DeBoy R.T."/>
            <person name="Dodson R.J."/>
            <person name="Durkin A.S."/>
            <person name="Haft D.H."/>
            <person name="Kolonay J.F."/>
            <person name="Madupu R."/>
            <person name="Peterson J.D."/>
            <person name="Umayam L.A."/>
            <person name="White O."/>
            <person name="Wolf A.M."/>
            <person name="Vamathevan J."/>
            <person name="Weidman J."/>
            <person name="Impraim M."/>
            <person name="Lee K."/>
            <person name="Berry K."/>
            <person name="Lee C."/>
            <person name="Mueller J."/>
            <person name="Khouri H."/>
            <person name="Gill J."/>
            <person name="Utterback T.R."/>
            <person name="McDonald L.A."/>
            <person name="Feldblyum T.V."/>
            <person name="Smith H.O."/>
            <person name="Venter J.C."/>
            <person name="Nealson K.H."/>
            <person name="Fraser C.M."/>
        </authorList>
    </citation>
    <scope>NUCLEOTIDE SEQUENCE [LARGE SCALE GENOMIC DNA]</scope>
    <source>
        <strain evidence="3">ATCC 700550 / JCM 31522 / CIP 106686 / LMG 19005 / NCIMB 14063 / MR-1</strain>
    </source>
</reference>
<protein>
    <submittedName>
        <fullName evidence="2">TIGR02001 family outer membrane protein</fullName>
    </submittedName>
</protein>
<dbReference type="NCBIfam" id="TIGR02001">
    <property type="entry name" value="gcw_chp"/>
    <property type="match status" value="1"/>
</dbReference>
<evidence type="ECO:0000313" key="2">
    <source>
        <dbReference type="EMBL" id="AAN56493.2"/>
    </source>
</evidence>
<evidence type="ECO:0000256" key="1">
    <source>
        <dbReference type="SAM" id="SignalP"/>
    </source>
</evidence>
<dbReference type="SUPFAM" id="SSF56935">
    <property type="entry name" value="Porins"/>
    <property type="match status" value="1"/>
</dbReference>
<dbReference type="KEGG" id="son:SO_3502"/>
<feature type="signal peptide" evidence="1">
    <location>
        <begin position="1"/>
        <end position="29"/>
    </location>
</feature>
<dbReference type="PhylomeDB" id="Q8EBL1"/>
<organism evidence="2 3">
    <name type="scientific">Shewanella oneidensis (strain ATCC 700550 / JCM 31522 / CIP 106686 / LMG 19005 / NCIMB 14063 / MR-1)</name>
    <dbReference type="NCBI Taxonomy" id="211586"/>
    <lineage>
        <taxon>Bacteria</taxon>
        <taxon>Pseudomonadati</taxon>
        <taxon>Pseudomonadota</taxon>
        <taxon>Gammaproteobacteria</taxon>
        <taxon>Alteromonadales</taxon>
        <taxon>Shewanellaceae</taxon>
        <taxon>Shewanella</taxon>
    </lineage>
</organism>
<keyword evidence="3" id="KW-1185">Reference proteome</keyword>
<dbReference type="RefSeq" id="WP_011073341.1">
    <property type="nucleotide sequence ID" value="NC_004347.2"/>
</dbReference>
<reference evidence="2 3" key="4">
    <citation type="journal article" date="2011" name="BMC Genomics">
        <title>Genome-wide protein localization prediction strategies for gram negative bacteria.</title>
        <authorList>
            <person name="Romine M.F."/>
        </authorList>
    </citation>
    <scope>NUCLEOTIDE SEQUENCE [LARGE SCALE GENOMIC DNA]</scope>
    <source>
        <strain evidence="3">ATCC 700550 / JCM 31522 / CIP 106686 / LMG 19005 / NCIMB 14063 / MR-1</strain>
    </source>
</reference>
<dbReference type="OrthoDB" id="9793561at2"/>
<gene>
    <name evidence="2" type="ordered locus">SO_3502</name>
</gene>